<organism evidence="2">
    <name type="scientific">Noccaea caerulescens</name>
    <name type="common">Alpine penny-cress</name>
    <name type="synonym">Thlaspi caerulescens</name>
    <dbReference type="NCBI Taxonomy" id="107243"/>
    <lineage>
        <taxon>Eukaryota</taxon>
        <taxon>Viridiplantae</taxon>
        <taxon>Streptophyta</taxon>
        <taxon>Embryophyta</taxon>
        <taxon>Tracheophyta</taxon>
        <taxon>Spermatophyta</taxon>
        <taxon>Magnoliopsida</taxon>
        <taxon>eudicotyledons</taxon>
        <taxon>Gunneridae</taxon>
        <taxon>Pentapetalae</taxon>
        <taxon>rosids</taxon>
        <taxon>malvids</taxon>
        <taxon>Brassicales</taxon>
        <taxon>Brassicaceae</taxon>
        <taxon>Coluteocarpeae</taxon>
        <taxon>Noccaea</taxon>
    </lineage>
</organism>
<gene>
    <name evidence="2" type="ORF">MP_TR22276_c0_g1_i1_g.63739</name>
</gene>
<evidence type="ECO:0000259" key="1">
    <source>
        <dbReference type="Pfam" id="PF03469"/>
    </source>
</evidence>
<dbReference type="PANTHER" id="PTHR21596:SF54">
    <property type="entry name" value="TRANSCRIPTION REGULATOR-LIKE"/>
    <property type="match status" value="1"/>
</dbReference>
<proteinExistence type="predicted"/>
<dbReference type="Pfam" id="PF03469">
    <property type="entry name" value="XH"/>
    <property type="match status" value="1"/>
</dbReference>
<dbReference type="InterPro" id="IPR045177">
    <property type="entry name" value="FDM1-5/IDN2"/>
</dbReference>
<name>A0A1J3K986_NOCCA</name>
<evidence type="ECO:0000313" key="2">
    <source>
        <dbReference type="EMBL" id="JAV01214.1"/>
    </source>
</evidence>
<dbReference type="GO" id="GO:0080188">
    <property type="term" value="P:gene silencing by siRNA-directed DNA methylation"/>
    <property type="evidence" value="ECO:0007669"/>
    <property type="project" value="InterPro"/>
</dbReference>
<sequence>MMALSQKKRMTNDVYQDAGKKLIQFWKGNNDLVKQEKIRVKIMGQLDPEPLLPAEMRKHKCSKSRAEMKAMELCSFWGGQIGDVHI</sequence>
<reference evidence="2" key="1">
    <citation type="submission" date="2016-07" db="EMBL/GenBank/DDBJ databases">
        <title>De novo transcriptome assembly of four accessions of the metal hyperaccumulator plant Noccaea caerulescens.</title>
        <authorList>
            <person name="Blande D."/>
            <person name="Halimaa P."/>
            <person name="Tervahauta A.I."/>
            <person name="Aarts M.G."/>
            <person name="Karenlampi S.O."/>
        </authorList>
    </citation>
    <scope>NUCLEOTIDE SEQUENCE</scope>
</reference>
<dbReference type="PANTHER" id="PTHR21596">
    <property type="entry name" value="RIBONUCLEASE P SUBUNIT P38"/>
    <property type="match status" value="1"/>
</dbReference>
<dbReference type="InterPro" id="IPR005379">
    <property type="entry name" value="FDM1-5/IDN2_XH"/>
</dbReference>
<protein>
    <recommendedName>
        <fullName evidence="1">Factor of DNA methylation 1-5/IDN2 domain-containing protein</fullName>
    </recommendedName>
</protein>
<dbReference type="EMBL" id="GEVM01004725">
    <property type="protein sequence ID" value="JAV01214.1"/>
    <property type="molecule type" value="Transcribed_RNA"/>
</dbReference>
<dbReference type="AlphaFoldDB" id="A0A1J3K986"/>
<feature type="domain" description="Factor of DNA methylation 1-5/IDN2" evidence="1">
    <location>
        <begin position="41"/>
        <end position="84"/>
    </location>
</feature>
<accession>A0A1J3K986</accession>